<dbReference type="EMBL" id="BOVK01000041">
    <property type="protein sequence ID" value="GIQ70152.1"/>
    <property type="molecule type" value="Genomic_DNA"/>
</dbReference>
<dbReference type="Proteomes" id="UP000677918">
    <property type="component" value="Unassembled WGS sequence"/>
</dbReference>
<keyword evidence="1" id="KW-0472">Membrane</keyword>
<evidence type="ECO:0000313" key="2">
    <source>
        <dbReference type="EMBL" id="GIQ70152.1"/>
    </source>
</evidence>
<keyword evidence="1" id="KW-0812">Transmembrane</keyword>
<dbReference type="RefSeq" id="WP_213412924.1">
    <property type="nucleotide sequence ID" value="NZ_BOVK01000041.1"/>
</dbReference>
<dbReference type="AlphaFoldDB" id="A0A8J4H5X9"/>
<reference evidence="2" key="1">
    <citation type="submission" date="2021-04" db="EMBL/GenBank/DDBJ databases">
        <title>Draft genome sequence of Xylanibacillus composti strain K13.</title>
        <authorList>
            <person name="Uke A."/>
            <person name="Chhe C."/>
            <person name="Baramee S."/>
            <person name="Kosugi A."/>
        </authorList>
    </citation>
    <scope>NUCLEOTIDE SEQUENCE</scope>
    <source>
        <strain evidence="2">K13</strain>
    </source>
</reference>
<comment type="caution">
    <text evidence="2">The sequence shown here is derived from an EMBL/GenBank/DDBJ whole genome shotgun (WGS) entry which is preliminary data.</text>
</comment>
<feature type="transmembrane region" description="Helical" evidence="1">
    <location>
        <begin position="7"/>
        <end position="25"/>
    </location>
</feature>
<gene>
    <name evidence="2" type="ORF">XYCOK13_29760</name>
</gene>
<sequence>MLKRSKIVTGLGIFLILWLTAWYLHGMLAEHHYPPPHSDETRSLQVEADNASFGPREYIRIRKAEWNQEEQLETLPKP</sequence>
<protein>
    <submittedName>
        <fullName evidence="2">Uncharacterized protein</fullName>
    </submittedName>
</protein>
<name>A0A8J4H5X9_9BACL</name>
<evidence type="ECO:0000313" key="3">
    <source>
        <dbReference type="Proteomes" id="UP000677918"/>
    </source>
</evidence>
<keyword evidence="1" id="KW-1133">Transmembrane helix</keyword>
<proteinExistence type="predicted"/>
<organism evidence="2 3">
    <name type="scientific">Xylanibacillus composti</name>
    <dbReference type="NCBI Taxonomy" id="1572762"/>
    <lineage>
        <taxon>Bacteria</taxon>
        <taxon>Bacillati</taxon>
        <taxon>Bacillota</taxon>
        <taxon>Bacilli</taxon>
        <taxon>Bacillales</taxon>
        <taxon>Paenibacillaceae</taxon>
        <taxon>Xylanibacillus</taxon>
    </lineage>
</organism>
<accession>A0A8J4H5X9</accession>
<evidence type="ECO:0000256" key="1">
    <source>
        <dbReference type="SAM" id="Phobius"/>
    </source>
</evidence>
<keyword evidence="3" id="KW-1185">Reference proteome</keyword>